<sequence length="114" mass="12074">MAARADLDPGGPGTRRGRRVRGDPPLGPAARSAQTRLLAHPGEPKPLYLDLDSPILVGLFATTVRRPGGAAVRATISEMLPAPDQLWLRDAEGRRYTSELRLAAVEASAAGRPS</sequence>
<protein>
    <submittedName>
        <fullName evidence="2">Uncharacterized protein</fullName>
    </submittedName>
</protein>
<proteinExistence type="predicted"/>
<name>A0A6V8KYU4_9ACTN</name>
<dbReference type="Proteomes" id="UP000482960">
    <property type="component" value="Unassembled WGS sequence"/>
</dbReference>
<keyword evidence="3" id="KW-1185">Reference proteome</keyword>
<accession>A0A6V8KYU4</accession>
<dbReference type="RefSeq" id="WP_173074449.1">
    <property type="nucleotide sequence ID" value="NZ_BLPG01000001.1"/>
</dbReference>
<comment type="caution">
    <text evidence="2">The sequence shown here is derived from an EMBL/GenBank/DDBJ whole genome shotgun (WGS) entry which is preliminary data.</text>
</comment>
<evidence type="ECO:0000256" key="1">
    <source>
        <dbReference type="SAM" id="MobiDB-lite"/>
    </source>
</evidence>
<organism evidence="2 3">
    <name type="scientific">Phytohabitans rumicis</name>
    <dbReference type="NCBI Taxonomy" id="1076125"/>
    <lineage>
        <taxon>Bacteria</taxon>
        <taxon>Bacillati</taxon>
        <taxon>Actinomycetota</taxon>
        <taxon>Actinomycetes</taxon>
        <taxon>Micromonosporales</taxon>
        <taxon>Micromonosporaceae</taxon>
    </lineage>
</organism>
<gene>
    <name evidence="2" type="ORF">Prum_011310</name>
</gene>
<evidence type="ECO:0000313" key="3">
    <source>
        <dbReference type="Proteomes" id="UP000482960"/>
    </source>
</evidence>
<dbReference type="AlphaFoldDB" id="A0A6V8KYU4"/>
<feature type="region of interest" description="Disordered" evidence="1">
    <location>
        <begin position="1"/>
        <end position="32"/>
    </location>
</feature>
<dbReference type="EMBL" id="BLPG01000001">
    <property type="protein sequence ID" value="GFJ87489.1"/>
    <property type="molecule type" value="Genomic_DNA"/>
</dbReference>
<reference evidence="2 3" key="1">
    <citation type="submission" date="2020-03" db="EMBL/GenBank/DDBJ databases">
        <title>Whole genome shotgun sequence of Phytohabitans rumicis NBRC 108638.</title>
        <authorList>
            <person name="Komaki H."/>
            <person name="Tamura T."/>
        </authorList>
    </citation>
    <scope>NUCLEOTIDE SEQUENCE [LARGE SCALE GENOMIC DNA]</scope>
    <source>
        <strain evidence="2 3">NBRC 108638</strain>
    </source>
</reference>
<reference evidence="2 3" key="2">
    <citation type="submission" date="2020-03" db="EMBL/GenBank/DDBJ databases">
        <authorList>
            <person name="Ichikawa N."/>
            <person name="Kimura A."/>
            <person name="Kitahashi Y."/>
            <person name="Uohara A."/>
        </authorList>
    </citation>
    <scope>NUCLEOTIDE SEQUENCE [LARGE SCALE GENOMIC DNA]</scope>
    <source>
        <strain evidence="2 3">NBRC 108638</strain>
    </source>
</reference>
<evidence type="ECO:0000313" key="2">
    <source>
        <dbReference type="EMBL" id="GFJ87489.1"/>
    </source>
</evidence>